<reference evidence="8 10" key="2">
    <citation type="journal article" date="2019" name="Science, e1252229">
        <title>Invertible promoters mediate bacterial phase variation, antibiotic resistance, and host adaptation in the gut.</title>
        <authorList>
            <person name="Jiang X."/>
            <person name="Hall A.B."/>
            <person name="Arthur T.D."/>
            <person name="Plichta D.R."/>
            <person name="Covington C.T."/>
            <person name="Poyet M."/>
            <person name="Crothers J."/>
            <person name="Moses P.L."/>
            <person name="Tolonen A.C."/>
            <person name="Vlamakis H."/>
            <person name="Alm E.J."/>
            <person name="Xavier R.J."/>
        </authorList>
    </citation>
    <scope>NUCLEOTIDE SEQUENCE [LARGE SCALE GENOMIC DNA]</scope>
    <source>
        <strain evidence="8">Aa_0143</strain>
        <strain evidence="10">aa_0143</strain>
    </source>
</reference>
<dbReference type="InterPro" id="IPR017500">
    <property type="entry name" value="Phage_infect_YhgE_N"/>
</dbReference>
<feature type="transmembrane region" description="Helical" evidence="5">
    <location>
        <begin position="623"/>
        <end position="642"/>
    </location>
</feature>
<dbReference type="PANTHER" id="PTHR43077:SF10">
    <property type="entry name" value="TRANSPORT PERMEASE PROTEIN"/>
    <property type="match status" value="1"/>
</dbReference>
<name>A0A174CNW2_9FIRM</name>
<evidence type="ECO:0000256" key="1">
    <source>
        <dbReference type="ARBA" id="ARBA00004141"/>
    </source>
</evidence>
<accession>A0A174CNW2</accession>
<evidence type="ECO:0000313" key="10">
    <source>
        <dbReference type="Proteomes" id="UP000292665"/>
    </source>
</evidence>
<proteinExistence type="predicted"/>
<dbReference type="Gene3D" id="3.40.1710.10">
    <property type="entry name" value="abc type-2 transporter like domain"/>
    <property type="match status" value="1"/>
</dbReference>
<dbReference type="RefSeq" id="WP_055159105.1">
    <property type="nucleotide sequence ID" value="NZ_CATXVX010000018.1"/>
</dbReference>
<feature type="domain" description="ABC-2 type transporter transmembrane" evidence="6">
    <location>
        <begin position="23"/>
        <end position="178"/>
    </location>
</feature>
<keyword evidence="4 5" id="KW-0472">Membrane</keyword>
<gene>
    <name evidence="8" type="ORF">EAI93_04235</name>
    <name evidence="7" type="ORF">ERS852456_01739</name>
</gene>
<dbReference type="Proteomes" id="UP000292665">
    <property type="component" value="Unassembled WGS sequence"/>
</dbReference>
<protein>
    <submittedName>
        <fullName evidence="7">YhgE/Pip C-terminal domain</fullName>
    </submittedName>
    <submittedName>
        <fullName evidence="8">YhgE/Pip domain-containing protein</fullName>
    </submittedName>
</protein>
<dbReference type="EMBL" id="CYZO01000021">
    <property type="protein sequence ID" value="CUO14834.1"/>
    <property type="molecule type" value="Genomic_DNA"/>
</dbReference>
<dbReference type="GO" id="GO:0016020">
    <property type="term" value="C:membrane"/>
    <property type="evidence" value="ECO:0007669"/>
    <property type="project" value="UniProtKB-SubCell"/>
</dbReference>
<dbReference type="AlphaFoldDB" id="A0A174CNW2"/>
<evidence type="ECO:0000256" key="2">
    <source>
        <dbReference type="ARBA" id="ARBA00022692"/>
    </source>
</evidence>
<feature type="transmembrane region" description="Helical" evidence="5">
    <location>
        <begin position="681"/>
        <end position="702"/>
    </location>
</feature>
<comment type="subcellular location">
    <subcellularLocation>
        <location evidence="1">Membrane</location>
        <topology evidence="1">Multi-pass membrane protein</topology>
    </subcellularLocation>
</comment>
<dbReference type="NCBIfam" id="TIGR03061">
    <property type="entry name" value="pip_yhgE_Nterm"/>
    <property type="match status" value="1"/>
</dbReference>
<feature type="transmembrane region" description="Helical" evidence="5">
    <location>
        <begin position="523"/>
        <end position="542"/>
    </location>
</feature>
<dbReference type="PANTHER" id="PTHR43077">
    <property type="entry name" value="TRANSPORT PERMEASE YVFS-RELATED"/>
    <property type="match status" value="1"/>
</dbReference>
<evidence type="ECO:0000259" key="6">
    <source>
        <dbReference type="Pfam" id="PF12698"/>
    </source>
</evidence>
<evidence type="ECO:0000313" key="8">
    <source>
        <dbReference type="EMBL" id="RYS81042.1"/>
    </source>
</evidence>
<sequence length="842" mass="91050">MKKSFHIFQRDLSRLLHNKAAILVLIGVCLLPSLYAWFNIAANLDPYGNTSKIKVAIACLDKEASSENLSINAGKEIVKNLKENKQLGWTFTSEKEALNGVKSGKYYASIVIPEDFSRSLISILSGDLQTPKLDYYINEKANAIAPKITGTGAAAIQEQINSTFSSVASESVSGILKQSASDLSSTLGSVNSDITKTLEKADANIAAYKQFLENFNAAAEKSAPLITRAKSTASSLKSAASSGSSALSESSRILSETRTAAGNFSSSLSSSLTQGEILLGQAHNIASAGLTDLETAARSVNGSIGNALDFANSTAVLNGNILKELGELASLIPGSDLDSAIAGLQAQNTNNQELILSLSAGNAGIQNAINTTASTREQLYTITSANIGSLHDLRAVLDKNVLPQLNKTLDAFSSLTGEMNGLLTTVPSSADQIDNLLDQMSAGLSNTVTALEGTKTALSNVQEHLGTIQTDLNALSGSDIYETLLSLEGIDKQSVSAFMSSPVKIETKSFYKIANYGSAMTPFYTNLAIWVGGIVLIAIFKLEVDKDSSMLRYSSASLYFGRWLLYITVGMVQGFIVCIGDVFLKGIECAHPAALIFTGVICSFVYVNIIYALSISFKHIGKALCVLLVILQIPGSSGTYPVEMTPAFFQNVHPFLPFTYGISAMRECIAGMYGSTYIHNLLILLLFVPVSLLIGLGIRPLLSGLNRLFDIKLAETDLMLGETPDRNIRRSAQLSLLLKASLSQEELQIQTAEKAQRFEKNYHKMIRFGFFAILTIPLIFLILMFSLESKIVFLILWILSIILIATWLITVEYIHNELAAQQELSGMSFEEMLKLFRKMEEN</sequence>
<evidence type="ECO:0000256" key="5">
    <source>
        <dbReference type="SAM" id="Phobius"/>
    </source>
</evidence>
<dbReference type="Proteomes" id="UP000095787">
    <property type="component" value="Unassembled WGS sequence"/>
</dbReference>
<keyword evidence="2 5" id="KW-0812">Transmembrane</keyword>
<dbReference type="InterPro" id="IPR051328">
    <property type="entry name" value="T7SS_ABC-Transporter"/>
</dbReference>
<dbReference type="NCBIfam" id="TIGR03062">
    <property type="entry name" value="pip_yhgE_Cterm"/>
    <property type="match status" value="1"/>
</dbReference>
<keyword evidence="3 5" id="KW-1133">Transmembrane helix</keyword>
<dbReference type="InterPro" id="IPR017501">
    <property type="entry name" value="Phage_infect_YhgE_C"/>
</dbReference>
<feature type="domain" description="ABC-2 type transporter transmembrane" evidence="6">
    <location>
        <begin position="380"/>
        <end position="696"/>
    </location>
</feature>
<dbReference type="InterPro" id="IPR013525">
    <property type="entry name" value="ABC2_TM"/>
</dbReference>
<evidence type="ECO:0000256" key="3">
    <source>
        <dbReference type="ARBA" id="ARBA00022989"/>
    </source>
</evidence>
<evidence type="ECO:0000313" key="7">
    <source>
        <dbReference type="EMBL" id="CUO14834.1"/>
    </source>
</evidence>
<feature type="transmembrane region" description="Helical" evidence="5">
    <location>
        <begin position="590"/>
        <end position="611"/>
    </location>
</feature>
<feature type="transmembrane region" description="Helical" evidence="5">
    <location>
        <begin position="20"/>
        <end position="38"/>
    </location>
</feature>
<feature type="transmembrane region" description="Helical" evidence="5">
    <location>
        <begin position="791"/>
        <end position="814"/>
    </location>
</feature>
<feature type="transmembrane region" description="Helical" evidence="5">
    <location>
        <begin position="563"/>
        <end position="584"/>
    </location>
</feature>
<reference evidence="7 9" key="1">
    <citation type="submission" date="2015-09" db="EMBL/GenBank/DDBJ databases">
        <authorList>
            <consortium name="Pathogen Informatics"/>
        </authorList>
    </citation>
    <scope>NUCLEOTIDE SEQUENCE [LARGE SCALE GENOMIC DNA]</scope>
    <source>
        <strain evidence="7 9">2789STDY5834841</strain>
    </source>
</reference>
<organism evidence="7 9">
    <name type="scientific">[Ruminococcus] torques</name>
    <dbReference type="NCBI Taxonomy" id="33039"/>
    <lineage>
        <taxon>Bacteria</taxon>
        <taxon>Bacillati</taxon>
        <taxon>Bacillota</taxon>
        <taxon>Clostridia</taxon>
        <taxon>Lachnospirales</taxon>
        <taxon>Lachnospiraceae</taxon>
        <taxon>Mediterraneibacter</taxon>
    </lineage>
</organism>
<dbReference type="Pfam" id="PF12698">
    <property type="entry name" value="ABC2_membrane_3"/>
    <property type="match status" value="2"/>
</dbReference>
<evidence type="ECO:0000313" key="9">
    <source>
        <dbReference type="Proteomes" id="UP000095787"/>
    </source>
</evidence>
<evidence type="ECO:0000256" key="4">
    <source>
        <dbReference type="ARBA" id="ARBA00023136"/>
    </source>
</evidence>
<dbReference type="GO" id="GO:0140359">
    <property type="term" value="F:ABC-type transporter activity"/>
    <property type="evidence" value="ECO:0007669"/>
    <property type="project" value="InterPro"/>
</dbReference>
<feature type="transmembrane region" description="Helical" evidence="5">
    <location>
        <begin position="765"/>
        <end position="785"/>
    </location>
</feature>
<dbReference type="EMBL" id="RCYR01000005">
    <property type="protein sequence ID" value="RYS81042.1"/>
    <property type="molecule type" value="Genomic_DNA"/>
</dbReference>